<dbReference type="Proteomes" id="UP001634393">
    <property type="component" value="Unassembled WGS sequence"/>
</dbReference>
<dbReference type="PANTHER" id="PTHR47074:SF11">
    <property type="entry name" value="REVERSE TRANSCRIPTASE-LIKE PROTEIN"/>
    <property type="match status" value="1"/>
</dbReference>
<organism evidence="3 4">
    <name type="scientific">Penstemon smallii</name>
    <dbReference type="NCBI Taxonomy" id="265156"/>
    <lineage>
        <taxon>Eukaryota</taxon>
        <taxon>Viridiplantae</taxon>
        <taxon>Streptophyta</taxon>
        <taxon>Embryophyta</taxon>
        <taxon>Tracheophyta</taxon>
        <taxon>Spermatophyta</taxon>
        <taxon>Magnoliopsida</taxon>
        <taxon>eudicotyledons</taxon>
        <taxon>Gunneridae</taxon>
        <taxon>Pentapetalae</taxon>
        <taxon>asterids</taxon>
        <taxon>lamiids</taxon>
        <taxon>Lamiales</taxon>
        <taxon>Plantaginaceae</taxon>
        <taxon>Cheloneae</taxon>
        <taxon>Penstemon</taxon>
    </lineage>
</organism>
<sequence>MVPPKIRMFLWRCCFRSLPVKERLKDRKVTNDSTCPRCGYNSETLTRCLLNCPYARQVWALFEISYATYNYDAEDVVKWFKSVISKSDSSEFGLFITYCWWIWFSRNKFIWESSEIQPHTLCTFAGDYYRRYQQSTHRFAAPKPNRTLGTRGPPPHGCIKINMDAALGHGGESIGIGLIARNWDGECVGWSYINMKFPLNPESAEAIVALRAIEFDKEKGWRDLSSNGMLGPIYEDIKLLAKHFTSFDALHVFRKCNKAAHCLARLASIGFSFSSFLPSSITEIVLFESL</sequence>
<evidence type="ECO:0000259" key="2">
    <source>
        <dbReference type="Pfam" id="PF13966"/>
    </source>
</evidence>
<feature type="domain" description="Reverse transcriptase zinc-binding" evidence="2">
    <location>
        <begin position="2"/>
        <end position="59"/>
    </location>
</feature>
<evidence type="ECO:0000313" key="3">
    <source>
        <dbReference type="EMBL" id="KAL3831133.1"/>
    </source>
</evidence>
<proteinExistence type="predicted"/>
<protein>
    <recommendedName>
        <fullName evidence="5">Reverse transcriptase zinc-binding domain-containing protein</fullName>
    </recommendedName>
</protein>
<dbReference type="CDD" id="cd06222">
    <property type="entry name" value="RNase_H_like"/>
    <property type="match status" value="1"/>
</dbReference>
<dbReference type="InterPro" id="IPR052929">
    <property type="entry name" value="RNase_H-like_EbsB-rel"/>
</dbReference>
<dbReference type="Pfam" id="PF13966">
    <property type="entry name" value="zf-RVT"/>
    <property type="match status" value="1"/>
</dbReference>
<dbReference type="AlphaFoldDB" id="A0ABD3T3V2"/>
<dbReference type="PANTHER" id="PTHR47074">
    <property type="entry name" value="BNAC02G40300D PROTEIN"/>
    <property type="match status" value="1"/>
</dbReference>
<name>A0ABD3T3V2_9LAMI</name>
<feature type="domain" description="RNase H type-1" evidence="1">
    <location>
        <begin position="229"/>
        <end position="266"/>
    </location>
</feature>
<dbReference type="Pfam" id="PF13456">
    <property type="entry name" value="RVT_3"/>
    <property type="match status" value="1"/>
</dbReference>
<dbReference type="InterPro" id="IPR002156">
    <property type="entry name" value="RNaseH_domain"/>
</dbReference>
<keyword evidence="4" id="KW-1185">Reference proteome</keyword>
<evidence type="ECO:0000313" key="4">
    <source>
        <dbReference type="Proteomes" id="UP001634393"/>
    </source>
</evidence>
<accession>A0ABD3T3V2</accession>
<reference evidence="3 4" key="1">
    <citation type="submission" date="2024-12" db="EMBL/GenBank/DDBJ databases">
        <title>The unique morphological basis and parallel evolutionary history of personate flowers in Penstemon.</title>
        <authorList>
            <person name="Depatie T.H."/>
            <person name="Wessinger C.A."/>
        </authorList>
    </citation>
    <scope>NUCLEOTIDE SEQUENCE [LARGE SCALE GENOMIC DNA]</scope>
    <source>
        <strain evidence="3">WTNN_2</strain>
        <tissue evidence="3">Leaf</tissue>
    </source>
</reference>
<comment type="caution">
    <text evidence="3">The sequence shown here is derived from an EMBL/GenBank/DDBJ whole genome shotgun (WGS) entry which is preliminary data.</text>
</comment>
<dbReference type="InterPro" id="IPR026960">
    <property type="entry name" value="RVT-Znf"/>
</dbReference>
<dbReference type="EMBL" id="JBJXBP010000005">
    <property type="protein sequence ID" value="KAL3831133.1"/>
    <property type="molecule type" value="Genomic_DNA"/>
</dbReference>
<gene>
    <name evidence="3" type="ORF">ACJIZ3_019935</name>
</gene>
<evidence type="ECO:0008006" key="5">
    <source>
        <dbReference type="Google" id="ProtNLM"/>
    </source>
</evidence>
<dbReference type="InterPro" id="IPR044730">
    <property type="entry name" value="RNase_H-like_dom_plant"/>
</dbReference>
<evidence type="ECO:0000259" key="1">
    <source>
        <dbReference type="Pfam" id="PF13456"/>
    </source>
</evidence>